<dbReference type="Proteomes" id="UP000768646">
    <property type="component" value="Unassembled WGS sequence"/>
</dbReference>
<comment type="caution">
    <text evidence="1">The sequence shown here is derived from an EMBL/GenBank/DDBJ whole genome shotgun (WGS) entry which is preliminary data.</text>
</comment>
<sequence length="234" mass="26536">MQAIPPQNTPEDELLIDTAEVPVTFQNDNHDTHIDEANQPQFVPLNQKNLTQKSHDMISVRIPYHRMSPLKANWSKIYPPLVEHLKLQVRMNLKNKSVDLRTSIYTERPDFLQKGADFVKAFATGFDVNDAIAMIRLDDIYLDTFEIKDVKTLEGQHLSRAIGRIVGKDGKTKFAIENATRTRIVVADTKIHILGRFLNINMARNSVVSLILGSPTGKVYSNLRNISSKLKNAF</sequence>
<evidence type="ECO:0000313" key="2">
    <source>
        <dbReference type="Proteomes" id="UP000768646"/>
    </source>
</evidence>
<proteinExistence type="predicted"/>
<name>A0ACB7CFK7_9ASCO</name>
<keyword evidence="2" id="KW-1185">Reference proteome</keyword>
<evidence type="ECO:0000313" key="1">
    <source>
        <dbReference type="EMBL" id="KAG4306564.1"/>
    </source>
</evidence>
<protein>
    <submittedName>
        <fullName evidence="1">Uncharacterized protein</fullName>
    </submittedName>
</protein>
<accession>A0ACB7CFK7</accession>
<organism evidence="1 2">
    <name type="scientific">Pneumocystis oryctolagi</name>
    <dbReference type="NCBI Taxonomy" id="42067"/>
    <lineage>
        <taxon>Eukaryota</taxon>
        <taxon>Fungi</taxon>
        <taxon>Dikarya</taxon>
        <taxon>Ascomycota</taxon>
        <taxon>Taphrinomycotina</taxon>
        <taxon>Pneumocystomycetes</taxon>
        <taxon>Pneumocystaceae</taxon>
        <taxon>Pneumocystis</taxon>
    </lineage>
</organism>
<reference evidence="1 2" key="1">
    <citation type="journal article" date="2021" name="Commun. Biol.">
        <title>Genomic insights into the host specific adaptation of the Pneumocystis genus.</title>
        <authorList>
            <person name="Cisse O.H."/>
            <person name="Ma L."/>
            <person name="Dekker J.P."/>
            <person name="Khil P.P."/>
            <person name="Youn J.-H."/>
            <person name="Brenchley J.M."/>
            <person name="Blair R."/>
            <person name="Pahar B."/>
            <person name="Chabe M."/>
            <person name="Van Rompay K.K.A."/>
            <person name="Keesler R."/>
            <person name="Sukura A."/>
            <person name="Hirsch V."/>
            <person name="Kutty G."/>
            <person name="Liu Y."/>
            <person name="Peng L."/>
            <person name="Chen J."/>
            <person name="Song J."/>
            <person name="Weissenbacher-Lang C."/>
            <person name="Xu J."/>
            <person name="Upham N.S."/>
            <person name="Stajich J.E."/>
            <person name="Cuomo C.A."/>
            <person name="Cushion M.T."/>
            <person name="Kovacs J.A."/>
        </authorList>
    </citation>
    <scope>NUCLEOTIDE SEQUENCE [LARGE SCALE GENOMIC DNA]</scope>
    <source>
        <strain evidence="1 2">RABM</strain>
    </source>
</reference>
<gene>
    <name evidence="1" type="ORF">PORY_000552</name>
</gene>
<dbReference type="EMBL" id="JABTEG010000001">
    <property type="protein sequence ID" value="KAG4306564.1"/>
    <property type="molecule type" value="Genomic_DNA"/>
</dbReference>